<feature type="region of interest" description="Disordered" evidence="1">
    <location>
        <begin position="1"/>
        <end position="46"/>
    </location>
</feature>
<name>A0A7M5X2E3_9CNID</name>
<feature type="compositionally biased region" description="Polar residues" evidence="1">
    <location>
        <begin position="144"/>
        <end position="162"/>
    </location>
</feature>
<feature type="compositionally biased region" description="Basic and acidic residues" evidence="1">
    <location>
        <begin position="574"/>
        <end position="583"/>
    </location>
</feature>
<evidence type="ECO:0000313" key="2">
    <source>
        <dbReference type="EnsemblMetazoa" id="CLYHEMP016700.1"/>
    </source>
</evidence>
<proteinExistence type="predicted"/>
<feature type="compositionally biased region" description="Polar residues" evidence="1">
    <location>
        <begin position="258"/>
        <end position="267"/>
    </location>
</feature>
<keyword evidence="3" id="KW-1185">Reference proteome</keyword>
<reference evidence="2" key="1">
    <citation type="submission" date="2021-01" db="UniProtKB">
        <authorList>
            <consortium name="EnsemblMetazoa"/>
        </authorList>
    </citation>
    <scope>IDENTIFICATION</scope>
</reference>
<sequence length="1570" mass="175205">MAISTTTSIPLIKANKADSTNAGIIEARTPSQGESSSDEDVPLSEIINSRKSKYVEKLKNYIAQPEHSSATHSSNNAKKVVIAGGKIVSVSSSSPKSIQQKSNIEQDESGEDSRLSNSESDSNSLLSLYTESKRVHLLADKMKNSSSSKQTLTKQMSENSSQSDDDELPAVLSQVPKKSKRIADRTKQILEEASKKVLSPEKEKNSNPISQENVTTKDILSSISSNSEEIRTSENLTNVNQKSTSKTGIKGPLDTESDISTNTTSLDDTNELLDRLEQQTHTDLPTVDINHPSTEMVPISKKLRPVSVKLKKLGSKIKPLLDNKKSELTENRTNRNLEKDDNMEMEHESSNDQEESTQKSALQRFKSNQCAFKKPGNTQCDENTTKKFCEYHERVLLAVEAFVSQKASTIPDKKSVSAVSFIEPTSDVEIPKSPKHTMPYKRKHSLSESENHTETVTNLDMSRFKRSRSNRERSNSTCQSSTDDNGTTSLSSAAPVKTSLRGSRFKYLNNLGSSSTVNDLHLTNLPPTVRKLIEKKTRRRRNSQSESESDIQMNDNIQEHPETEISDNTSQNEKQTDDPDTHFSIESPPLVEPESSTSEITAPPEPMGQNLIEKRTIDVMNFKIEEQQTRESKSTSINTRVHLEEQKDIVTSDKGLSSTPSNIPLPCPDISSIDTIPKMDFDELPQPNLDNSSISLPPPLADQDDNTNLSFDDSFKTVHETMDLPIQSQRTLIEDNRQDKGSSEIQDDCVENKFDSFHDVIESNAINETHYKSLDDAPDLQIEDADLNETESPSTPMELDSVERFNEEELIEKVISENKEKETNFESMNEEAFDQQFVDSSTTENANIQLHNELDTVSQTTELSIKSTEINVESTPERASSSKFNEGEGGTASDIEQQVSETLMNLKAPQYSSLAAEFNSIEKFPMKLDSLSSSDPETRHLIHLKERMVKSMKYPTVVERTKCLESSKLKDKNLEPFVIDSQPQLTNNSTGQKISESTVKSREESTSNVENVESSDKQQINKNTIKALDKNAETSINTSTTKTSTQSHFKKVASKDVSSSIFQSSRSTIESLATLTSSITPTATIPTSSYTKKVMTTKKVVSATTRVDIGNTTNSKKKKEKMKKTIGPIPVLGNTLSELHLEENKYLVKLAKANVNMSDLKKKVAALQTTIATYTTHIQRINEKKKKLITDISENAKISTDGFSSSSEPYFHTESFDESVLTTTASSSHYATPSGSPSVSDVLNQSIHETSQRNTLVKSIKIFSKLSSPVRWAKVYKNDLFVACDKPNCKILCKTMQPNAAEEVIIKQQRPLKCMEVYQYDDRFLLCTGCSSGMVTFYQKNPSNQWTILEKMRIACGGCLSMHTAFDSLFVGFLDGTIQKISKSKRKGELFEKRLFPRLGKKRRGVNDMCSYQRDGDGMNILYVATRGGTIYARKVDGEVEHWFKQPQSVEIMKIKISNRRLYTLNANHTLSLFSLRGDLFSNVNINPNFKINYTLSCFVDLSLYLVDDVTHARVFRLGLENLTNGDEGGGIIENEIYQCKRRSQITLIGYSGGKIILALSSGDVLAFEL</sequence>
<organism evidence="2 3">
    <name type="scientific">Clytia hemisphaerica</name>
    <dbReference type="NCBI Taxonomy" id="252671"/>
    <lineage>
        <taxon>Eukaryota</taxon>
        <taxon>Metazoa</taxon>
        <taxon>Cnidaria</taxon>
        <taxon>Hydrozoa</taxon>
        <taxon>Hydroidolina</taxon>
        <taxon>Leptothecata</taxon>
        <taxon>Obeliida</taxon>
        <taxon>Clytiidae</taxon>
        <taxon>Clytia</taxon>
    </lineage>
</organism>
<protein>
    <submittedName>
        <fullName evidence="2">Uncharacterized protein</fullName>
    </submittedName>
</protein>
<feature type="region of interest" description="Disordered" evidence="1">
    <location>
        <begin position="982"/>
        <end position="1018"/>
    </location>
</feature>
<evidence type="ECO:0000256" key="1">
    <source>
        <dbReference type="SAM" id="MobiDB-lite"/>
    </source>
</evidence>
<dbReference type="EnsemblMetazoa" id="CLYHEMT016700.1">
    <property type="protein sequence ID" value="CLYHEMP016700.1"/>
    <property type="gene ID" value="CLYHEMG016700"/>
</dbReference>
<feature type="region of interest" description="Disordered" evidence="1">
    <location>
        <begin position="531"/>
        <end position="611"/>
    </location>
</feature>
<dbReference type="Proteomes" id="UP000594262">
    <property type="component" value="Unplaced"/>
</dbReference>
<feature type="compositionally biased region" description="Basic residues" evidence="1">
    <location>
        <begin position="433"/>
        <end position="444"/>
    </location>
</feature>
<feature type="region of interest" description="Disordered" evidence="1">
    <location>
        <begin position="324"/>
        <end position="362"/>
    </location>
</feature>
<feature type="region of interest" description="Disordered" evidence="1">
    <location>
        <begin position="141"/>
        <end position="269"/>
    </location>
</feature>
<feature type="compositionally biased region" description="Low complexity" evidence="1">
    <location>
        <begin position="91"/>
        <end position="102"/>
    </location>
</feature>
<feature type="compositionally biased region" description="Basic and acidic residues" evidence="1">
    <location>
        <begin position="324"/>
        <end position="350"/>
    </location>
</feature>
<feature type="compositionally biased region" description="Polar residues" evidence="1">
    <location>
        <begin position="982"/>
        <end position="998"/>
    </location>
</feature>
<dbReference type="InterPro" id="IPR036322">
    <property type="entry name" value="WD40_repeat_dom_sf"/>
</dbReference>
<feature type="compositionally biased region" description="Polar residues" evidence="1">
    <location>
        <begin position="235"/>
        <end position="247"/>
    </location>
</feature>
<feature type="region of interest" description="Disordered" evidence="1">
    <location>
        <begin position="428"/>
        <end position="495"/>
    </location>
</feature>
<feature type="compositionally biased region" description="Polar residues" evidence="1">
    <location>
        <begin position="206"/>
        <end position="218"/>
    </location>
</feature>
<feature type="region of interest" description="Disordered" evidence="1">
    <location>
        <begin position="91"/>
        <end position="124"/>
    </location>
</feature>
<feature type="compositionally biased region" description="Basic and acidic residues" evidence="1">
    <location>
        <begin position="181"/>
        <end position="205"/>
    </location>
</feature>
<feature type="compositionally biased region" description="Low complexity" evidence="1">
    <location>
        <begin position="115"/>
        <end position="124"/>
    </location>
</feature>
<feature type="compositionally biased region" description="Polar residues" evidence="1">
    <location>
        <begin position="477"/>
        <end position="492"/>
    </location>
</feature>
<accession>A0A7M5X2E3</accession>
<feature type="compositionally biased region" description="Polar residues" evidence="1">
    <location>
        <begin position="870"/>
        <end position="884"/>
    </location>
</feature>
<evidence type="ECO:0000313" key="3">
    <source>
        <dbReference type="Proteomes" id="UP000594262"/>
    </source>
</evidence>
<feature type="region of interest" description="Disordered" evidence="1">
    <location>
        <begin position="870"/>
        <end position="892"/>
    </location>
</feature>
<dbReference type="SUPFAM" id="SSF50978">
    <property type="entry name" value="WD40 repeat-like"/>
    <property type="match status" value="1"/>
</dbReference>
<dbReference type="OrthoDB" id="10002522at2759"/>